<dbReference type="InterPro" id="IPR010345">
    <property type="entry name" value="IL-17_fam"/>
</dbReference>
<evidence type="ECO:0000256" key="4">
    <source>
        <dbReference type="ARBA" id="ARBA00022525"/>
    </source>
</evidence>
<keyword evidence="5" id="KW-0732">Signal</keyword>
<dbReference type="InterPro" id="IPR020440">
    <property type="entry name" value="IL-17_chr"/>
</dbReference>
<evidence type="ECO:0000313" key="6">
    <source>
        <dbReference type="EMBL" id="KAG8550074.1"/>
    </source>
</evidence>
<dbReference type="SUPFAM" id="SSF57501">
    <property type="entry name" value="Cystine-knot cytokines"/>
    <property type="match status" value="1"/>
</dbReference>
<dbReference type="GO" id="GO:0005125">
    <property type="term" value="F:cytokine activity"/>
    <property type="evidence" value="ECO:0007669"/>
    <property type="project" value="UniProtKB-KW"/>
</dbReference>
<gene>
    <name evidence="6" type="ORF">GDO81_029045</name>
</gene>
<dbReference type="Proteomes" id="UP000824782">
    <property type="component" value="Unassembled WGS sequence"/>
</dbReference>
<evidence type="ECO:0000256" key="1">
    <source>
        <dbReference type="ARBA" id="ARBA00004613"/>
    </source>
</evidence>
<sequence>MLMSVQCVDLHHARKAACPPITKLPTTVKVTLNLTGHDSVHQSGDVRKRSTSPWDYSYDKNIYRNPMIIAEAKCDHAGCVDAQGNIDINLNSVPIKQEILVLLREMKGCSPVFKLEKKIVTVGCTCVRPLIQEQL</sequence>
<accession>A0AAV6ZL22</accession>
<dbReference type="GO" id="GO:0005615">
    <property type="term" value="C:extracellular space"/>
    <property type="evidence" value="ECO:0007669"/>
    <property type="project" value="UniProtKB-KW"/>
</dbReference>
<comment type="caution">
    <text evidence="6">The sequence shown here is derived from an EMBL/GenBank/DDBJ whole genome shotgun (WGS) entry which is preliminary data.</text>
</comment>
<dbReference type="AlphaFoldDB" id="A0AAV6ZL22"/>
<protein>
    <submittedName>
        <fullName evidence="6">Uncharacterized protein</fullName>
    </submittedName>
</protein>
<evidence type="ECO:0000256" key="2">
    <source>
        <dbReference type="ARBA" id="ARBA00007236"/>
    </source>
</evidence>
<evidence type="ECO:0000256" key="3">
    <source>
        <dbReference type="ARBA" id="ARBA00022514"/>
    </source>
</evidence>
<evidence type="ECO:0000256" key="5">
    <source>
        <dbReference type="ARBA" id="ARBA00022729"/>
    </source>
</evidence>
<dbReference type="GO" id="GO:0006954">
    <property type="term" value="P:inflammatory response"/>
    <property type="evidence" value="ECO:0007669"/>
    <property type="project" value="InterPro"/>
</dbReference>
<organism evidence="6 7">
    <name type="scientific">Engystomops pustulosus</name>
    <name type="common">Tungara frog</name>
    <name type="synonym">Physalaemus pustulosus</name>
    <dbReference type="NCBI Taxonomy" id="76066"/>
    <lineage>
        <taxon>Eukaryota</taxon>
        <taxon>Metazoa</taxon>
        <taxon>Chordata</taxon>
        <taxon>Craniata</taxon>
        <taxon>Vertebrata</taxon>
        <taxon>Euteleostomi</taxon>
        <taxon>Amphibia</taxon>
        <taxon>Batrachia</taxon>
        <taxon>Anura</taxon>
        <taxon>Neobatrachia</taxon>
        <taxon>Hyloidea</taxon>
        <taxon>Leptodactylidae</taxon>
        <taxon>Leiuperinae</taxon>
        <taxon>Engystomops</taxon>
    </lineage>
</organism>
<evidence type="ECO:0000313" key="7">
    <source>
        <dbReference type="Proteomes" id="UP000824782"/>
    </source>
</evidence>
<comment type="similarity">
    <text evidence="2">Belongs to the IL-17 family.</text>
</comment>
<reference evidence="6" key="1">
    <citation type="thesis" date="2020" institute="ProQuest LLC" country="789 East Eisenhower Parkway, Ann Arbor, MI, USA">
        <title>Comparative Genomics and Chromosome Evolution.</title>
        <authorList>
            <person name="Mudd A.B."/>
        </authorList>
    </citation>
    <scope>NUCLEOTIDE SEQUENCE</scope>
    <source>
        <strain evidence="6">237g6f4</strain>
        <tissue evidence="6">Blood</tissue>
    </source>
</reference>
<keyword evidence="4" id="KW-0964">Secreted</keyword>
<comment type="subcellular location">
    <subcellularLocation>
        <location evidence="1">Secreted</location>
    </subcellularLocation>
</comment>
<keyword evidence="3" id="KW-0202">Cytokine</keyword>
<keyword evidence="7" id="KW-1185">Reference proteome</keyword>
<proteinExistence type="inferred from homology"/>
<dbReference type="Gene3D" id="2.10.90.10">
    <property type="entry name" value="Cystine-knot cytokines"/>
    <property type="match status" value="1"/>
</dbReference>
<dbReference type="InterPro" id="IPR029034">
    <property type="entry name" value="Cystine-knot_cytokine"/>
</dbReference>
<dbReference type="PRINTS" id="PR01932">
    <property type="entry name" value="INTRLEUKIN17"/>
</dbReference>
<dbReference type="EMBL" id="WNYA01000092">
    <property type="protein sequence ID" value="KAG8550074.1"/>
    <property type="molecule type" value="Genomic_DNA"/>
</dbReference>
<dbReference type="Pfam" id="PF06083">
    <property type="entry name" value="IL17"/>
    <property type="match status" value="1"/>
</dbReference>
<name>A0AAV6ZL22_ENGPU</name>